<keyword evidence="10" id="KW-0129">CBS domain</keyword>
<keyword evidence="5" id="KW-0406">Ion transport</keyword>
<comment type="subcellular location">
    <subcellularLocation>
        <location evidence="1">Membrane</location>
        <topology evidence="1">Multi-pass membrane protein</topology>
    </subcellularLocation>
</comment>
<feature type="transmembrane region" description="Helical" evidence="11">
    <location>
        <begin position="248"/>
        <end position="270"/>
    </location>
</feature>
<feature type="transmembrane region" description="Helical" evidence="11">
    <location>
        <begin position="404"/>
        <end position="425"/>
    </location>
</feature>
<keyword evidence="3 11" id="KW-0812">Transmembrane</keyword>
<keyword evidence="4 11" id="KW-1133">Transmembrane helix</keyword>
<keyword evidence="7" id="KW-0869">Chloride channel</keyword>
<dbReference type="AlphaFoldDB" id="A5FTY4"/>
<dbReference type="InterPro" id="IPR014743">
    <property type="entry name" value="Cl-channel_core"/>
</dbReference>
<evidence type="ECO:0000256" key="6">
    <source>
        <dbReference type="ARBA" id="ARBA00023136"/>
    </source>
</evidence>
<dbReference type="KEGG" id="acr:Acry_3462"/>
<feature type="transmembrane region" description="Helical" evidence="11">
    <location>
        <begin position="174"/>
        <end position="198"/>
    </location>
</feature>
<dbReference type="Gene3D" id="1.10.3080.10">
    <property type="entry name" value="Clc chloride channel"/>
    <property type="match status" value="1"/>
</dbReference>
<evidence type="ECO:0000256" key="4">
    <source>
        <dbReference type="ARBA" id="ARBA00022989"/>
    </source>
</evidence>
<feature type="transmembrane region" description="Helical" evidence="11">
    <location>
        <begin position="23"/>
        <end position="45"/>
    </location>
</feature>
<evidence type="ECO:0000256" key="10">
    <source>
        <dbReference type="PROSITE-ProRule" id="PRU00703"/>
    </source>
</evidence>
<protein>
    <submittedName>
        <fullName evidence="13">CBS domain containing protein</fullName>
    </submittedName>
</protein>
<dbReference type="CDD" id="cd02205">
    <property type="entry name" value="CBS_pair_SF"/>
    <property type="match status" value="1"/>
</dbReference>
<evidence type="ECO:0000256" key="2">
    <source>
        <dbReference type="ARBA" id="ARBA00022448"/>
    </source>
</evidence>
<name>A5FTY4_ACICJ</name>
<evidence type="ECO:0000256" key="1">
    <source>
        <dbReference type="ARBA" id="ARBA00004141"/>
    </source>
</evidence>
<dbReference type="InterPro" id="IPR050368">
    <property type="entry name" value="ClC-type_chloride_channel"/>
</dbReference>
<keyword evidence="6 11" id="KW-0472">Membrane</keyword>
<dbReference type="RefSeq" id="WP_011930588.1">
    <property type="nucleotide sequence ID" value="NC_009468.1"/>
</dbReference>
<dbReference type="PROSITE" id="PS51371">
    <property type="entry name" value="CBS"/>
    <property type="match status" value="2"/>
</dbReference>
<gene>
    <name evidence="13" type="ordered locus">Acry_3462</name>
</gene>
<dbReference type="SUPFAM" id="SSF81340">
    <property type="entry name" value="Clc chloride channel"/>
    <property type="match status" value="1"/>
</dbReference>
<dbReference type="PANTHER" id="PTHR43427">
    <property type="entry name" value="CHLORIDE CHANNEL PROTEIN CLC-E"/>
    <property type="match status" value="1"/>
</dbReference>
<dbReference type="InterPro" id="IPR046342">
    <property type="entry name" value="CBS_dom_sf"/>
</dbReference>
<feature type="transmembrane region" description="Helical" evidence="11">
    <location>
        <begin position="77"/>
        <end position="95"/>
    </location>
</feature>
<keyword evidence="14" id="KW-1185">Reference proteome</keyword>
<feature type="transmembrane region" description="Helical" evidence="11">
    <location>
        <begin position="347"/>
        <end position="366"/>
    </location>
</feature>
<dbReference type="InterPro" id="IPR001807">
    <property type="entry name" value="ClC"/>
</dbReference>
<keyword evidence="8" id="KW-0868">Chloride</keyword>
<organism evidence="13 14">
    <name type="scientific">Acidiphilium cryptum (strain JF-5)</name>
    <dbReference type="NCBI Taxonomy" id="349163"/>
    <lineage>
        <taxon>Bacteria</taxon>
        <taxon>Pseudomonadati</taxon>
        <taxon>Pseudomonadota</taxon>
        <taxon>Alphaproteobacteria</taxon>
        <taxon>Acetobacterales</taxon>
        <taxon>Acidocellaceae</taxon>
        <taxon>Acidiphilium</taxon>
    </lineage>
</organism>
<feature type="domain" description="CBS" evidence="12">
    <location>
        <begin position="524"/>
        <end position="583"/>
    </location>
</feature>
<dbReference type="SUPFAM" id="SSF54631">
    <property type="entry name" value="CBS-domain pair"/>
    <property type="match status" value="1"/>
</dbReference>
<keyword evidence="9" id="KW-0407">Ion channel</keyword>
<dbReference type="GO" id="GO:0005254">
    <property type="term" value="F:chloride channel activity"/>
    <property type="evidence" value="ECO:0007669"/>
    <property type="project" value="UniProtKB-KW"/>
</dbReference>
<dbReference type="Proteomes" id="UP000000245">
    <property type="component" value="Plasmid pACRY02"/>
</dbReference>
<feature type="transmembrane region" description="Helical" evidence="11">
    <location>
        <begin position="311"/>
        <end position="335"/>
    </location>
</feature>
<evidence type="ECO:0000259" key="12">
    <source>
        <dbReference type="PROSITE" id="PS51371"/>
    </source>
</evidence>
<sequence length="634" mass="66579">MPFIHRQTPRRIQLGDFTTDRGIFRLIGFGACAGLFGVIAGWILLRMIGLINDLAYYGVWSTRMLAPGGAAPGGHPALWTILVPAGGAVAIGLMARYGSEKIRGHGIPEAIEAILLGGARLDLRVAILKPISSAISIGTGGPFGAEGPIIMTGGAAASLMAQCFTLTDAERKTLLVAGACAGMTAVFGTPVAALLLAVELLLFELKPRSIIPVATACITAAILRRLCMTPAPLFPYAGGVIVDPLHALGWLGLGLAAGLGSALLTVLVYAAEDGFETLPIHWMWWPVLGGLVVGIGGVFDPAALGVGYPDIARLLAGTLAGGAAIRLVLVKGVIWSVALGSGTSGGVLAPLLIIGGALGAVLAPVMPHAAPGFWAVLGMAAMMGGTMRAPLTSTLFAVELTGNHLILLPVLAASMASMAVTVLLMKRSILTEKIARRGHHLTREYSIDPLAVTRIRDIMATKVDTLAADLPVGAAIERFLSHAAAHRAFPVTAPDGLVLGLVSRADILDWIGDEVRRDLPLRAMIAGREVTTAAPDEMADTIAVRMLTRNAPRIPVVDAEGRLLGIVSRADLLRVHQRVMLAETRRERFFLQGLFSSRKNRIQNVPGMQNAEPQMIPILVNQNGAQNDVDTELR</sequence>
<reference evidence="13 14" key="1">
    <citation type="submission" date="2007-05" db="EMBL/GenBank/DDBJ databases">
        <title>Complete sequence of plasmid2 pACRY02 of Acidiphilium cryptum JF-5.</title>
        <authorList>
            <consortium name="US DOE Joint Genome Institute"/>
            <person name="Copeland A."/>
            <person name="Lucas S."/>
            <person name="Lapidus A."/>
            <person name="Barry K."/>
            <person name="Detter J.C."/>
            <person name="Glavina del Rio T."/>
            <person name="Hammon N."/>
            <person name="Israni S."/>
            <person name="Dalin E."/>
            <person name="Tice H."/>
            <person name="Pitluck S."/>
            <person name="Sims D."/>
            <person name="Brettin T."/>
            <person name="Bruce D."/>
            <person name="Han C."/>
            <person name="Schmutz J."/>
            <person name="Larimer F."/>
            <person name="Land M."/>
            <person name="Hauser L."/>
            <person name="Kyrpides N."/>
            <person name="Kim E."/>
            <person name="Magnuson T."/>
            <person name="Richardson P."/>
        </authorList>
    </citation>
    <scope>NUCLEOTIDE SEQUENCE [LARGE SCALE GENOMIC DNA]</scope>
    <source>
        <strain evidence="14">JF-5</strain>
        <plasmid evidence="14">Plasmid pACRY02</plasmid>
    </source>
</reference>
<dbReference type="Gene3D" id="3.10.580.10">
    <property type="entry name" value="CBS-domain"/>
    <property type="match status" value="1"/>
</dbReference>
<evidence type="ECO:0000256" key="7">
    <source>
        <dbReference type="ARBA" id="ARBA00023173"/>
    </source>
</evidence>
<evidence type="ECO:0000256" key="9">
    <source>
        <dbReference type="ARBA" id="ARBA00023303"/>
    </source>
</evidence>
<evidence type="ECO:0000256" key="3">
    <source>
        <dbReference type="ARBA" id="ARBA00022692"/>
    </source>
</evidence>
<feature type="transmembrane region" description="Helical" evidence="11">
    <location>
        <begin position="373"/>
        <end position="398"/>
    </location>
</feature>
<dbReference type="EMBL" id="CP000690">
    <property type="protein sequence ID" value="ABQ29066.1"/>
    <property type="molecule type" value="Genomic_DNA"/>
</dbReference>
<dbReference type="CDD" id="cd00400">
    <property type="entry name" value="Voltage_gated_ClC"/>
    <property type="match status" value="1"/>
</dbReference>
<dbReference type="SMART" id="SM00116">
    <property type="entry name" value="CBS"/>
    <property type="match status" value="2"/>
</dbReference>
<keyword evidence="2" id="KW-0813">Transport</keyword>
<dbReference type="InterPro" id="IPR000644">
    <property type="entry name" value="CBS_dom"/>
</dbReference>
<proteinExistence type="predicted"/>
<feature type="domain" description="CBS" evidence="12">
    <location>
        <begin position="459"/>
        <end position="519"/>
    </location>
</feature>
<feature type="transmembrane region" description="Helical" evidence="11">
    <location>
        <begin position="282"/>
        <end position="299"/>
    </location>
</feature>
<evidence type="ECO:0000256" key="8">
    <source>
        <dbReference type="ARBA" id="ARBA00023214"/>
    </source>
</evidence>
<dbReference type="PRINTS" id="PR00762">
    <property type="entry name" value="CLCHANNEL"/>
</dbReference>
<dbReference type="Pfam" id="PF00654">
    <property type="entry name" value="Voltage_CLC"/>
    <property type="match status" value="1"/>
</dbReference>
<accession>A5FTY4</accession>
<dbReference type="HOGENOM" id="CLU_015263_5_0_5"/>
<dbReference type="PANTHER" id="PTHR43427:SF6">
    <property type="entry name" value="CHLORIDE CHANNEL PROTEIN CLC-E"/>
    <property type="match status" value="1"/>
</dbReference>
<evidence type="ECO:0000313" key="14">
    <source>
        <dbReference type="Proteomes" id="UP000000245"/>
    </source>
</evidence>
<evidence type="ECO:0000313" key="13">
    <source>
        <dbReference type="EMBL" id="ABQ29066.1"/>
    </source>
</evidence>
<geneLocation type="plasmid" evidence="13 14">
    <name>pACRY02</name>
</geneLocation>
<dbReference type="GO" id="GO:0034707">
    <property type="term" value="C:chloride channel complex"/>
    <property type="evidence" value="ECO:0007669"/>
    <property type="project" value="UniProtKB-KW"/>
</dbReference>
<evidence type="ECO:0000256" key="11">
    <source>
        <dbReference type="SAM" id="Phobius"/>
    </source>
</evidence>
<keyword evidence="13" id="KW-0614">Plasmid</keyword>
<dbReference type="Pfam" id="PF00571">
    <property type="entry name" value="CBS"/>
    <property type="match status" value="2"/>
</dbReference>
<evidence type="ECO:0000256" key="5">
    <source>
        <dbReference type="ARBA" id="ARBA00023065"/>
    </source>
</evidence>